<reference evidence="1 2" key="1">
    <citation type="submission" date="2008-07" db="EMBL/GenBank/DDBJ databases">
        <title>Complete sequence of Geobacter bemidjiensis BEM.</title>
        <authorList>
            <consortium name="US DOE Joint Genome Institute"/>
            <person name="Lucas S."/>
            <person name="Copeland A."/>
            <person name="Lapidus A."/>
            <person name="Glavina del Rio T."/>
            <person name="Dalin E."/>
            <person name="Tice H."/>
            <person name="Bruce D."/>
            <person name="Goodwin L."/>
            <person name="Pitluck S."/>
            <person name="Kiss H."/>
            <person name="Brettin T."/>
            <person name="Detter J.C."/>
            <person name="Han C."/>
            <person name="Kuske C.R."/>
            <person name="Schmutz J."/>
            <person name="Larimer F."/>
            <person name="Land M."/>
            <person name="Hauser L."/>
            <person name="Kyrpides N."/>
            <person name="Lykidis A."/>
            <person name="Lovley D."/>
            <person name="Richardson P."/>
        </authorList>
    </citation>
    <scope>NUCLEOTIDE SEQUENCE [LARGE SCALE GENOMIC DNA]</scope>
    <source>
        <strain evidence="2">ATCC BAA-1014 / DSM 16622 / JCM 12645 / Bem</strain>
    </source>
</reference>
<dbReference type="CDD" id="cd02440">
    <property type="entry name" value="AdoMet_MTases"/>
    <property type="match status" value="1"/>
</dbReference>
<keyword evidence="1" id="KW-0489">Methyltransferase</keyword>
<sequence length="334" mass="37539">MSLNHVKSYNEEIRQWLIKVAALAAAIPKGSLAPRKCPVCGAGESSFFADNSHLDYVRCGNCALVYMNPAPDAELVDQGFQGEDELLMEYFSLISRYKGGIPERPDPAADNKLKDIYRFKTSGRLLDLGCSVGDFLHKAKHFYQAEGLEVNPLTAAIAEQHFTVHKGFLAELALKPVYDIVTLHQILYGLPDPVGLLRDIHRILKQDGLLYINTPNADSYAVELYRGKVNHLYGYTTLNLFNESSLSALAARCGFKVLSLRTEWLDIYLSDLTEFYDHPDRFIHKRNCHLPNYERKMAQEDGLQQSLYPDLGRRGNYLVAVLGKADGVPGAERR</sequence>
<dbReference type="RefSeq" id="WP_012532164.1">
    <property type="nucleotide sequence ID" value="NC_011146.1"/>
</dbReference>
<proteinExistence type="predicted"/>
<dbReference type="SUPFAM" id="SSF53335">
    <property type="entry name" value="S-adenosyl-L-methionine-dependent methyltransferases"/>
    <property type="match status" value="1"/>
</dbReference>
<dbReference type="HOGENOM" id="CLU_873528_0_0_7"/>
<dbReference type="InterPro" id="IPR029063">
    <property type="entry name" value="SAM-dependent_MTases_sf"/>
</dbReference>
<dbReference type="eggNOG" id="COG2227">
    <property type="taxonomic scope" value="Bacteria"/>
</dbReference>
<keyword evidence="2" id="KW-1185">Reference proteome</keyword>
<dbReference type="Pfam" id="PF13489">
    <property type="entry name" value="Methyltransf_23"/>
    <property type="match status" value="1"/>
</dbReference>
<dbReference type="PANTHER" id="PTHR43861">
    <property type="entry name" value="TRANS-ACONITATE 2-METHYLTRANSFERASE-RELATED"/>
    <property type="match status" value="1"/>
</dbReference>
<dbReference type="OrthoDB" id="9815644at2"/>
<dbReference type="STRING" id="404380.Gbem_3735"/>
<organism evidence="1 2">
    <name type="scientific">Citrifermentans bemidjiense (strain ATCC BAA-1014 / DSM 16622 / JCM 12645 / Bem)</name>
    <name type="common">Geobacter bemidjiensis</name>
    <dbReference type="NCBI Taxonomy" id="404380"/>
    <lineage>
        <taxon>Bacteria</taxon>
        <taxon>Pseudomonadati</taxon>
        <taxon>Thermodesulfobacteriota</taxon>
        <taxon>Desulfuromonadia</taxon>
        <taxon>Geobacterales</taxon>
        <taxon>Geobacteraceae</taxon>
        <taxon>Citrifermentans</taxon>
    </lineage>
</organism>
<dbReference type="EMBL" id="CP001124">
    <property type="protein sequence ID" value="ACH40727.1"/>
    <property type="molecule type" value="Genomic_DNA"/>
</dbReference>
<dbReference type="AlphaFoldDB" id="B5EDU9"/>
<accession>B5EDU9</accession>
<dbReference type="KEGG" id="gbm:Gbem_3735"/>
<protein>
    <submittedName>
        <fullName evidence="1">SAM-dependent methyltransferase, putative</fullName>
    </submittedName>
</protein>
<dbReference type="Gene3D" id="3.40.50.150">
    <property type="entry name" value="Vaccinia Virus protein VP39"/>
    <property type="match status" value="1"/>
</dbReference>
<evidence type="ECO:0000313" key="1">
    <source>
        <dbReference type="EMBL" id="ACH40727.1"/>
    </source>
</evidence>
<dbReference type="Proteomes" id="UP000008825">
    <property type="component" value="Chromosome"/>
</dbReference>
<evidence type="ECO:0000313" key="2">
    <source>
        <dbReference type="Proteomes" id="UP000008825"/>
    </source>
</evidence>
<dbReference type="GO" id="GO:0032259">
    <property type="term" value="P:methylation"/>
    <property type="evidence" value="ECO:0007669"/>
    <property type="project" value="UniProtKB-KW"/>
</dbReference>
<keyword evidence="1" id="KW-0808">Transferase</keyword>
<dbReference type="PANTHER" id="PTHR43861:SF6">
    <property type="entry name" value="METHYLTRANSFERASE TYPE 11"/>
    <property type="match status" value="1"/>
</dbReference>
<dbReference type="GO" id="GO:0008168">
    <property type="term" value="F:methyltransferase activity"/>
    <property type="evidence" value="ECO:0007669"/>
    <property type="project" value="UniProtKB-KW"/>
</dbReference>
<reference evidence="1 2" key="2">
    <citation type="journal article" date="2010" name="BMC Genomics">
        <title>The genome of Geobacter bemidjiensis, exemplar for the subsurface clade of Geobacter species that predominate in Fe(III)-reducing subsurface environments.</title>
        <authorList>
            <person name="Aklujkar M."/>
            <person name="Young N.D."/>
            <person name="Holmes D."/>
            <person name="Chavan M."/>
            <person name="Risso C."/>
            <person name="Kiss H.E."/>
            <person name="Han C.S."/>
            <person name="Land M.L."/>
            <person name="Lovley D.R."/>
        </authorList>
    </citation>
    <scope>NUCLEOTIDE SEQUENCE [LARGE SCALE GENOMIC DNA]</scope>
    <source>
        <strain evidence="2">ATCC BAA-1014 / DSM 16622 / JCM 12645 / Bem</strain>
    </source>
</reference>
<gene>
    <name evidence="1" type="ordered locus">Gbem_3735</name>
</gene>
<name>B5EDU9_CITBB</name>